<reference evidence="4" key="1">
    <citation type="submission" date="2021-02" db="EMBL/GenBank/DDBJ databases">
        <authorList>
            <person name="Nowell W R."/>
        </authorList>
    </citation>
    <scope>NUCLEOTIDE SEQUENCE</scope>
</reference>
<evidence type="ECO:0000256" key="1">
    <source>
        <dbReference type="ARBA" id="ARBA00022670"/>
    </source>
</evidence>
<organism evidence="4 5">
    <name type="scientific">Rotaria socialis</name>
    <dbReference type="NCBI Taxonomy" id="392032"/>
    <lineage>
        <taxon>Eukaryota</taxon>
        <taxon>Metazoa</taxon>
        <taxon>Spiralia</taxon>
        <taxon>Gnathifera</taxon>
        <taxon>Rotifera</taxon>
        <taxon>Eurotatoria</taxon>
        <taxon>Bdelloidea</taxon>
        <taxon>Philodinida</taxon>
        <taxon>Philodinidae</taxon>
        <taxon>Rotaria</taxon>
    </lineage>
</organism>
<evidence type="ECO:0000313" key="4">
    <source>
        <dbReference type="EMBL" id="CAF5132403.1"/>
    </source>
</evidence>
<dbReference type="PANTHER" id="PTHR42884">
    <property type="entry name" value="PROPROTEIN CONVERTASE SUBTILISIN/KEXIN-RELATED"/>
    <property type="match status" value="1"/>
</dbReference>
<dbReference type="Gene3D" id="3.40.50.200">
    <property type="entry name" value="Peptidase S8/S53 domain"/>
    <property type="match status" value="1"/>
</dbReference>
<dbReference type="PANTHER" id="PTHR42884:SF3">
    <property type="entry name" value="FURIN-LIKE PROTEASE 1, ISOFORMS 1_1-X_2"/>
    <property type="match status" value="1"/>
</dbReference>
<evidence type="ECO:0000313" key="5">
    <source>
        <dbReference type="Proteomes" id="UP000663848"/>
    </source>
</evidence>
<dbReference type="AlphaFoldDB" id="A0A822FSR0"/>
<dbReference type="GO" id="GO:0005802">
    <property type="term" value="C:trans-Golgi network"/>
    <property type="evidence" value="ECO:0007669"/>
    <property type="project" value="TreeGrafter"/>
</dbReference>
<dbReference type="GO" id="GO:0016486">
    <property type="term" value="P:peptide hormone processing"/>
    <property type="evidence" value="ECO:0007669"/>
    <property type="project" value="TreeGrafter"/>
</dbReference>
<dbReference type="EMBL" id="CAJOBR010085744">
    <property type="protein sequence ID" value="CAF5132403.1"/>
    <property type="molecule type" value="Genomic_DNA"/>
</dbReference>
<name>A0A822FSR0_9BILA</name>
<dbReference type="GO" id="GO:0000139">
    <property type="term" value="C:Golgi membrane"/>
    <property type="evidence" value="ECO:0007669"/>
    <property type="project" value="TreeGrafter"/>
</dbReference>
<dbReference type="InterPro" id="IPR036852">
    <property type="entry name" value="Peptidase_S8/S53_dom_sf"/>
</dbReference>
<evidence type="ECO:0000256" key="2">
    <source>
        <dbReference type="ARBA" id="ARBA00022801"/>
    </source>
</evidence>
<proteinExistence type="predicted"/>
<accession>A0A822FSR0</accession>
<dbReference type="Proteomes" id="UP000663848">
    <property type="component" value="Unassembled WGS sequence"/>
</dbReference>
<evidence type="ECO:0000256" key="3">
    <source>
        <dbReference type="ARBA" id="ARBA00022825"/>
    </source>
</evidence>
<keyword evidence="2" id="KW-0378">Hydrolase</keyword>
<keyword evidence="1" id="KW-0645">Protease</keyword>
<feature type="non-terminal residue" evidence="4">
    <location>
        <position position="1"/>
    </location>
</feature>
<dbReference type="GO" id="GO:0004252">
    <property type="term" value="F:serine-type endopeptidase activity"/>
    <property type="evidence" value="ECO:0007669"/>
    <property type="project" value="InterPro"/>
</dbReference>
<dbReference type="SUPFAM" id="SSF52743">
    <property type="entry name" value="Subtilisin-like"/>
    <property type="match status" value="1"/>
</dbReference>
<gene>
    <name evidence="4" type="ORF">QYT958_LOCUS46937</name>
</gene>
<comment type="caution">
    <text evidence="4">The sequence shown here is derived from an EMBL/GenBank/DDBJ whole genome shotgun (WGS) entry which is preliminary data.</text>
</comment>
<feature type="non-terminal residue" evidence="4">
    <location>
        <position position="65"/>
    </location>
</feature>
<sequence length="65" mass="6995">DNCNCDGYTNSIYTVSISSATENGNIPWYSESCSSTLATTYSSGASDEKQVVSTDLRSQCTENHT</sequence>
<protein>
    <submittedName>
        <fullName evidence="4">Uncharacterized protein</fullName>
    </submittedName>
</protein>
<keyword evidence="3" id="KW-0720">Serine protease</keyword>